<dbReference type="PANTHER" id="PTHR23502:SF76">
    <property type="entry name" value="POLYAMINE TRANSPORT PROTEIN"/>
    <property type="match status" value="1"/>
</dbReference>
<comment type="subcellular location">
    <subcellularLocation>
        <location evidence="1">Membrane</location>
        <topology evidence="1">Multi-pass membrane protein</topology>
    </subcellularLocation>
</comment>
<feature type="transmembrane region" description="Helical" evidence="6">
    <location>
        <begin position="103"/>
        <end position="124"/>
    </location>
</feature>
<feature type="region of interest" description="Disordered" evidence="5">
    <location>
        <begin position="1"/>
        <end position="42"/>
    </location>
</feature>
<feature type="region of interest" description="Disordered" evidence="5">
    <location>
        <begin position="64"/>
        <end position="87"/>
    </location>
</feature>
<keyword evidence="3 6" id="KW-1133">Transmembrane helix</keyword>
<evidence type="ECO:0000256" key="2">
    <source>
        <dbReference type="ARBA" id="ARBA00022692"/>
    </source>
</evidence>
<dbReference type="Proteomes" id="UP000799429">
    <property type="component" value="Unassembled WGS sequence"/>
</dbReference>
<keyword evidence="2 6" id="KW-0812">Transmembrane</keyword>
<evidence type="ECO:0000256" key="4">
    <source>
        <dbReference type="ARBA" id="ARBA00023136"/>
    </source>
</evidence>
<dbReference type="Gene3D" id="1.20.1250.20">
    <property type="entry name" value="MFS general substrate transporter like domains"/>
    <property type="match status" value="1"/>
</dbReference>
<feature type="transmembrane region" description="Helical" evidence="6">
    <location>
        <begin position="200"/>
        <end position="220"/>
    </location>
</feature>
<dbReference type="GO" id="GO:0022857">
    <property type="term" value="F:transmembrane transporter activity"/>
    <property type="evidence" value="ECO:0007669"/>
    <property type="project" value="TreeGrafter"/>
</dbReference>
<feature type="transmembrane region" description="Helical" evidence="6">
    <location>
        <begin position="481"/>
        <end position="501"/>
    </location>
</feature>
<evidence type="ECO:0000313" key="7">
    <source>
        <dbReference type="EMBL" id="KAF2839360.1"/>
    </source>
</evidence>
<keyword evidence="8" id="KW-1185">Reference proteome</keyword>
<gene>
    <name evidence="7" type="ORF">M501DRAFT_974621</name>
</gene>
<feature type="compositionally biased region" description="Basic residues" evidence="5">
    <location>
        <begin position="64"/>
        <end position="76"/>
    </location>
</feature>
<feature type="transmembrane region" description="Helical" evidence="6">
    <location>
        <begin position="289"/>
        <end position="308"/>
    </location>
</feature>
<feature type="compositionally biased region" description="Basic and acidic residues" evidence="5">
    <location>
        <begin position="30"/>
        <end position="41"/>
    </location>
</feature>
<feature type="transmembrane region" description="Helical" evidence="6">
    <location>
        <begin position="455"/>
        <end position="475"/>
    </location>
</feature>
<feature type="transmembrane region" description="Helical" evidence="6">
    <location>
        <begin position="547"/>
        <end position="572"/>
    </location>
</feature>
<dbReference type="GO" id="GO:0005886">
    <property type="term" value="C:plasma membrane"/>
    <property type="evidence" value="ECO:0007669"/>
    <property type="project" value="TreeGrafter"/>
</dbReference>
<evidence type="ECO:0000256" key="1">
    <source>
        <dbReference type="ARBA" id="ARBA00004141"/>
    </source>
</evidence>
<dbReference type="AlphaFoldDB" id="A0A9P4SCP4"/>
<feature type="transmembrane region" description="Helical" evidence="6">
    <location>
        <begin position="370"/>
        <end position="394"/>
    </location>
</feature>
<feature type="transmembrane region" description="Helical" evidence="6">
    <location>
        <begin position="260"/>
        <end position="283"/>
    </location>
</feature>
<comment type="caution">
    <text evidence="7">The sequence shown here is derived from an EMBL/GenBank/DDBJ whole genome shotgun (WGS) entry which is preliminary data.</text>
</comment>
<evidence type="ECO:0000256" key="3">
    <source>
        <dbReference type="ARBA" id="ARBA00022989"/>
    </source>
</evidence>
<dbReference type="SUPFAM" id="SSF103473">
    <property type="entry name" value="MFS general substrate transporter"/>
    <property type="match status" value="1"/>
</dbReference>
<evidence type="ECO:0000313" key="8">
    <source>
        <dbReference type="Proteomes" id="UP000799429"/>
    </source>
</evidence>
<dbReference type="InterPro" id="IPR036259">
    <property type="entry name" value="MFS_trans_sf"/>
</dbReference>
<evidence type="ECO:0000256" key="5">
    <source>
        <dbReference type="SAM" id="MobiDB-lite"/>
    </source>
</evidence>
<feature type="transmembrane region" description="Helical" evidence="6">
    <location>
        <begin position="406"/>
        <end position="425"/>
    </location>
</feature>
<keyword evidence="4 6" id="KW-0472">Membrane</keyword>
<organism evidence="7 8">
    <name type="scientific">Patellaria atrata CBS 101060</name>
    <dbReference type="NCBI Taxonomy" id="1346257"/>
    <lineage>
        <taxon>Eukaryota</taxon>
        <taxon>Fungi</taxon>
        <taxon>Dikarya</taxon>
        <taxon>Ascomycota</taxon>
        <taxon>Pezizomycotina</taxon>
        <taxon>Dothideomycetes</taxon>
        <taxon>Dothideomycetes incertae sedis</taxon>
        <taxon>Patellariales</taxon>
        <taxon>Patellariaceae</taxon>
        <taxon>Patellaria</taxon>
    </lineage>
</organism>
<feature type="transmembrane region" description="Helical" evidence="6">
    <location>
        <begin position="136"/>
        <end position="158"/>
    </location>
</feature>
<proteinExistence type="predicted"/>
<dbReference type="OrthoDB" id="10250282at2759"/>
<name>A0A9P4SCP4_9PEZI</name>
<evidence type="ECO:0000256" key="6">
    <source>
        <dbReference type="SAM" id="Phobius"/>
    </source>
</evidence>
<accession>A0A9P4SCP4</accession>
<sequence>MSYRPRRSSYYHIHEPPAGPRRRKTGFADQSRRSSGTDRRLTQAASTAYLNSLDPTLSGLSLKHPRRNHHSLKGRASRGFSLGRSSRRRQPIARNWNTGRKRIVATIACVNTGLMGFIIGVYAGEVPRIQYQLADQSHQVILGNVVLYLGLAITTFIFWPLPLLHGRKPYILLALGLALPLQFPQAVIVDSPRSPKDRQYIAGLLLSRAVTGLILGFANINFLPTLFDLFGASLQSSKPHQEIVYVHDIRRHGGGMGMWLGIWTWCFIGMLAIGFCTGAGIIADLNPSWGFYIVVIVTAFVLFLNVVTPETRREHWRKSVAEFVDEDDEIKKRVARGEVKLHISMDGPKWWHEEVSAGVMLSFRMLFQRGFFLLALYLGWIYAQVVLVIVLLGALLSREYRMQPQYVGLGVFSLAIGALLATPLSKAGIFSRARKEGPRTDSMTFQERITWTSHLARRLIFMILLPFAGFVYTMVSWGRRIPFIVPCVFAGVIGFLSNLAIAECYGLVMETFDTSDLQPGVNSRHRLQSLAEDVRRRRTNYSSFPRVISGIFVSQSFAFLLAAAATGVGGALTRRLGAQAATGVTAGVLLFLTIGLTLALWRFKEVQVIPNHAFGTRRNTVAQEKFELEDWKPVVIGNPSGKMRRVNVLELGRLSRWTEIRRLNRLLRDGDEGF</sequence>
<dbReference type="EMBL" id="MU006095">
    <property type="protein sequence ID" value="KAF2839360.1"/>
    <property type="molecule type" value="Genomic_DNA"/>
</dbReference>
<reference evidence="7" key="1">
    <citation type="journal article" date="2020" name="Stud. Mycol.">
        <title>101 Dothideomycetes genomes: a test case for predicting lifestyles and emergence of pathogens.</title>
        <authorList>
            <person name="Haridas S."/>
            <person name="Albert R."/>
            <person name="Binder M."/>
            <person name="Bloem J."/>
            <person name="Labutti K."/>
            <person name="Salamov A."/>
            <person name="Andreopoulos B."/>
            <person name="Baker S."/>
            <person name="Barry K."/>
            <person name="Bills G."/>
            <person name="Bluhm B."/>
            <person name="Cannon C."/>
            <person name="Castanera R."/>
            <person name="Culley D."/>
            <person name="Daum C."/>
            <person name="Ezra D."/>
            <person name="Gonzalez J."/>
            <person name="Henrissat B."/>
            <person name="Kuo A."/>
            <person name="Liang C."/>
            <person name="Lipzen A."/>
            <person name="Lutzoni F."/>
            <person name="Magnuson J."/>
            <person name="Mondo S."/>
            <person name="Nolan M."/>
            <person name="Ohm R."/>
            <person name="Pangilinan J."/>
            <person name="Park H.-J."/>
            <person name="Ramirez L."/>
            <person name="Alfaro M."/>
            <person name="Sun H."/>
            <person name="Tritt A."/>
            <person name="Yoshinaga Y."/>
            <person name="Zwiers L.-H."/>
            <person name="Turgeon B."/>
            <person name="Goodwin S."/>
            <person name="Spatafora J."/>
            <person name="Crous P."/>
            <person name="Grigoriev I."/>
        </authorList>
    </citation>
    <scope>NUCLEOTIDE SEQUENCE</scope>
    <source>
        <strain evidence="7">CBS 101060</strain>
    </source>
</reference>
<feature type="transmembrane region" description="Helical" evidence="6">
    <location>
        <begin position="578"/>
        <end position="601"/>
    </location>
</feature>
<protein>
    <submittedName>
        <fullName evidence="7">MFS general substrate transporter</fullName>
    </submittedName>
</protein>
<feature type="transmembrane region" description="Helical" evidence="6">
    <location>
        <begin position="170"/>
        <end position="188"/>
    </location>
</feature>
<dbReference type="PANTHER" id="PTHR23502">
    <property type="entry name" value="MAJOR FACILITATOR SUPERFAMILY"/>
    <property type="match status" value="1"/>
</dbReference>